<evidence type="ECO:0000256" key="1">
    <source>
        <dbReference type="ARBA" id="ARBA00023015"/>
    </source>
</evidence>
<gene>
    <name evidence="5" type="ORF">SAMN04488018_13811</name>
</gene>
<dbReference type="Proteomes" id="UP000183077">
    <property type="component" value="Unassembled WGS sequence"/>
</dbReference>
<dbReference type="InterPro" id="IPR018060">
    <property type="entry name" value="HTH_AraC"/>
</dbReference>
<dbReference type="InterPro" id="IPR009057">
    <property type="entry name" value="Homeodomain-like_sf"/>
</dbReference>
<dbReference type="RefSeq" id="WP_083394444.1">
    <property type="nucleotide sequence ID" value="NZ_FNYS01000038.1"/>
</dbReference>
<evidence type="ECO:0000256" key="2">
    <source>
        <dbReference type="ARBA" id="ARBA00023125"/>
    </source>
</evidence>
<dbReference type="Gene3D" id="1.10.10.60">
    <property type="entry name" value="Homeodomain-like"/>
    <property type="match status" value="1"/>
</dbReference>
<dbReference type="PANTHER" id="PTHR47893">
    <property type="entry name" value="REGULATORY PROTEIN PCHR"/>
    <property type="match status" value="1"/>
</dbReference>
<dbReference type="PRINTS" id="PR00032">
    <property type="entry name" value="HTHARAC"/>
</dbReference>
<evidence type="ECO:0000259" key="4">
    <source>
        <dbReference type="PROSITE" id="PS01124"/>
    </source>
</evidence>
<feature type="domain" description="HTH araC/xylS-type" evidence="4">
    <location>
        <begin position="222"/>
        <end position="323"/>
    </location>
</feature>
<evidence type="ECO:0000313" key="6">
    <source>
        <dbReference type="Proteomes" id="UP000183077"/>
    </source>
</evidence>
<proteinExistence type="predicted"/>
<sequence length="324" mass="37996">MRQSINRQRVDESSRMFSYEFDSIITDDSLTQEYRQIKTDELDLHFYKSNRTKERETYVYRDLSYIQMHYELSNGYTAYQSKHESKAAVRTESGKCTTFYLPELDGYLYDPVCKNAVSFEIEITEKWLRSNLSESSKSSYEFLKRMSNKEIAVLGKGSYSISPEMRQLIYEINTCPYTGLVRQLYVEGKVMLLLGLQLHQIECGLNFIDKDGMAKSDLDRYYYLGEILTTEYSMKHSIEELSLRIGINRTKLQSGFKQCFGLTIHEYLIEVRMNEAYRLLRDAPKGSYSVVDIATQVGYKHYNHFSFMFKKKFGVPPSAFMLFV</sequence>
<dbReference type="InterPro" id="IPR053142">
    <property type="entry name" value="PchR_regulatory_protein"/>
</dbReference>
<name>A0A1H6YY23_9FLAO</name>
<keyword evidence="3" id="KW-0804">Transcription</keyword>
<dbReference type="GO" id="GO:0003700">
    <property type="term" value="F:DNA-binding transcription factor activity"/>
    <property type="evidence" value="ECO:0007669"/>
    <property type="project" value="InterPro"/>
</dbReference>
<dbReference type="EMBL" id="FNYS01000038">
    <property type="protein sequence ID" value="SEJ42282.1"/>
    <property type="molecule type" value="Genomic_DNA"/>
</dbReference>
<reference evidence="5 6" key="1">
    <citation type="submission" date="2016-10" db="EMBL/GenBank/DDBJ databases">
        <authorList>
            <person name="de Groot N.N."/>
        </authorList>
    </citation>
    <scope>NUCLEOTIDE SEQUENCE [LARGE SCALE GENOMIC DNA]</scope>
    <source>
        <strain evidence="5 6">DSM 23048</strain>
    </source>
</reference>
<accession>A0A1H6YY23</accession>
<dbReference type="PROSITE" id="PS01124">
    <property type="entry name" value="HTH_ARAC_FAMILY_2"/>
    <property type="match status" value="1"/>
</dbReference>
<dbReference type="GeneID" id="82258852"/>
<dbReference type="PANTHER" id="PTHR47893:SF1">
    <property type="entry name" value="REGULATORY PROTEIN PCHR"/>
    <property type="match status" value="1"/>
</dbReference>
<dbReference type="AlphaFoldDB" id="A0A1H6YY23"/>
<dbReference type="SUPFAM" id="SSF46689">
    <property type="entry name" value="Homeodomain-like"/>
    <property type="match status" value="1"/>
</dbReference>
<dbReference type="SMART" id="SM00342">
    <property type="entry name" value="HTH_ARAC"/>
    <property type="match status" value="1"/>
</dbReference>
<dbReference type="InterPro" id="IPR020449">
    <property type="entry name" value="Tscrpt_reg_AraC-type_HTH"/>
</dbReference>
<dbReference type="GO" id="GO:0043565">
    <property type="term" value="F:sequence-specific DNA binding"/>
    <property type="evidence" value="ECO:0007669"/>
    <property type="project" value="InterPro"/>
</dbReference>
<keyword evidence="2 5" id="KW-0238">DNA-binding</keyword>
<dbReference type="Pfam" id="PF12833">
    <property type="entry name" value="HTH_18"/>
    <property type="match status" value="1"/>
</dbReference>
<evidence type="ECO:0000313" key="5">
    <source>
        <dbReference type="EMBL" id="SEJ42282.1"/>
    </source>
</evidence>
<keyword evidence="1" id="KW-0805">Transcription regulation</keyword>
<evidence type="ECO:0000256" key="3">
    <source>
        <dbReference type="ARBA" id="ARBA00023163"/>
    </source>
</evidence>
<protein>
    <submittedName>
        <fullName evidence="5">AraC-type DNA-binding protein</fullName>
    </submittedName>
</protein>
<organism evidence="5 6">
    <name type="scientific">Myroides marinus</name>
    <dbReference type="NCBI Taxonomy" id="703342"/>
    <lineage>
        <taxon>Bacteria</taxon>
        <taxon>Pseudomonadati</taxon>
        <taxon>Bacteroidota</taxon>
        <taxon>Flavobacteriia</taxon>
        <taxon>Flavobacteriales</taxon>
        <taxon>Flavobacteriaceae</taxon>
        <taxon>Myroides</taxon>
    </lineage>
</organism>